<dbReference type="AlphaFoldDB" id="A0A2T4MZU5"/>
<accession>A0A2T4MZU5</accession>
<reference evidence="2 3" key="1">
    <citation type="submission" date="2018-03" db="EMBL/GenBank/DDBJ databases">
        <title>Aeromonas veronii whole genome sequencing and analysis.</title>
        <authorList>
            <person name="Xie H."/>
            <person name="Liu T."/>
            <person name="Wang K."/>
        </authorList>
    </citation>
    <scope>NUCLEOTIDE SEQUENCE [LARGE SCALE GENOMIC DNA]</scope>
    <source>
        <strain evidence="2 3">XH.VA.1</strain>
    </source>
</reference>
<dbReference type="Proteomes" id="UP000241986">
    <property type="component" value="Unassembled WGS sequence"/>
</dbReference>
<dbReference type="InterPro" id="IPR040998">
    <property type="entry name" value="PBECR5"/>
</dbReference>
<dbReference type="Pfam" id="PF18814">
    <property type="entry name" value="PBECR5"/>
    <property type="match status" value="1"/>
</dbReference>
<comment type="caution">
    <text evidence="2">The sequence shown here is derived from an EMBL/GenBank/DDBJ whole genome shotgun (WGS) entry which is preliminary data.</text>
</comment>
<gene>
    <name evidence="2" type="ORF">DAA48_16230</name>
</gene>
<evidence type="ECO:0000259" key="1">
    <source>
        <dbReference type="Pfam" id="PF18814"/>
    </source>
</evidence>
<dbReference type="EMBL" id="PZKL01000037">
    <property type="protein sequence ID" value="PTH80110.1"/>
    <property type="molecule type" value="Genomic_DNA"/>
</dbReference>
<evidence type="ECO:0000313" key="3">
    <source>
        <dbReference type="Proteomes" id="UP000241986"/>
    </source>
</evidence>
<dbReference type="RefSeq" id="WP_107683993.1">
    <property type="nucleotide sequence ID" value="NZ_PZKL01000037.1"/>
</dbReference>
<organism evidence="2 3">
    <name type="scientific">Aeromonas veronii</name>
    <dbReference type="NCBI Taxonomy" id="654"/>
    <lineage>
        <taxon>Bacteria</taxon>
        <taxon>Pseudomonadati</taxon>
        <taxon>Pseudomonadota</taxon>
        <taxon>Gammaproteobacteria</taxon>
        <taxon>Aeromonadales</taxon>
        <taxon>Aeromonadaceae</taxon>
        <taxon>Aeromonas</taxon>
    </lineage>
</organism>
<feature type="domain" description="Barnase-EndoU-ColicinE5/D-RelE like" evidence="1">
    <location>
        <begin position="7"/>
        <end position="99"/>
    </location>
</feature>
<name>A0A2T4MZU5_AERVE</name>
<protein>
    <recommendedName>
        <fullName evidence="1">Barnase-EndoU-ColicinE5/D-RelE like domain-containing protein</fullName>
    </recommendedName>
</protein>
<proteinExistence type="predicted"/>
<sequence length="544" mass="62700">MAKTNLGLLAIHNIRESGVRYTHKLGGIPCPSMAVVRNDTGMSSFGEITLLANPALINPRKVAVFDSDVNSSRVPSSFFKVDNKGLGKKIKELLISYPEFDDASLENQIINDFKNKNFRDIANSIGTSTYLLALSFAKEVGYSPRVPMKTKEPAVDLLNNRRIRGWFGKNHNLEFNSDNKNISQLCELINEEIKNIVDDEVKWSEKRLRRKNINNEQVIINELQELSRERTSELKRKYISNNGDRIHPSPHFFMLMKNECEKIKSGKNKVIDHSKLYSYIERVISKNKEKYISWIEANFSHVIHGEYFRAERKNGEGYTIKEHNLQNLVKEMSVGARDSEGFNYGAGNIRSLISKQFRTYDQIEGCINKITDQDSFDKEKDRLNNRVIETAEFFKDHLIYKRSMFEVIDIFCEATKDYIKKGERGWLEYYNKSSLEHINTVDQMINEIRSAPTTYFEAKFKSAVPLSSFEVAIVPTDISKDVLKILVDNGLKITKYEKHNENDRIAAINCHQDLMFGLNGQTEIPERVYTGRSRKKNVESELSI</sequence>
<evidence type="ECO:0000313" key="2">
    <source>
        <dbReference type="EMBL" id="PTH80110.1"/>
    </source>
</evidence>